<keyword evidence="7" id="KW-0119">Carbohydrate metabolism</keyword>
<keyword evidence="10" id="KW-0624">Polysaccharide degradation</keyword>
<evidence type="ECO:0000256" key="7">
    <source>
        <dbReference type="ARBA" id="ARBA00023277"/>
    </source>
</evidence>
<evidence type="ECO:0000259" key="14">
    <source>
        <dbReference type="Pfam" id="PF00150"/>
    </source>
</evidence>
<keyword evidence="5 13" id="KW-0378">Hydrolase</keyword>
<comment type="catalytic activity">
    <reaction evidence="1">
        <text>Endohydrolysis of (1-&gt;4)-beta-D-glucosidic linkages in cellulose, lichenin and cereal beta-D-glucans.</text>
        <dbReference type="EC" id="3.2.1.4"/>
    </reaction>
</comment>
<proteinExistence type="inferred from homology"/>
<dbReference type="Pfam" id="PF00150">
    <property type="entry name" value="Cellulase"/>
    <property type="match status" value="1"/>
</dbReference>
<name>A0A1E1LX78_RHYSE</name>
<evidence type="ECO:0000313" key="16">
    <source>
        <dbReference type="Proteomes" id="UP000177625"/>
    </source>
</evidence>
<keyword evidence="6" id="KW-0136">Cellulose degradation</keyword>
<feature type="domain" description="Glycoside hydrolase family 5" evidence="14">
    <location>
        <begin position="56"/>
        <end position="307"/>
    </location>
</feature>
<dbReference type="PANTHER" id="PTHR34142:SF5">
    <property type="entry name" value="CBM1 DOMAIN-CONTAINING PROTEIN"/>
    <property type="match status" value="1"/>
</dbReference>
<dbReference type="InterPro" id="IPR001547">
    <property type="entry name" value="Glyco_hydro_5"/>
</dbReference>
<dbReference type="FunFam" id="3.20.20.80:FF:000124">
    <property type="entry name" value="Exported cellulase"/>
    <property type="match status" value="1"/>
</dbReference>
<evidence type="ECO:0000256" key="13">
    <source>
        <dbReference type="RuleBase" id="RU361153"/>
    </source>
</evidence>
<evidence type="ECO:0000256" key="10">
    <source>
        <dbReference type="ARBA" id="ARBA00023326"/>
    </source>
</evidence>
<dbReference type="EC" id="3.2.1.4" evidence="3"/>
<evidence type="ECO:0000256" key="8">
    <source>
        <dbReference type="ARBA" id="ARBA00023283"/>
    </source>
</evidence>
<reference evidence="16" key="1">
    <citation type="submission" date="2016-03" db="EMBL/GenBank/DDBJ databases">
        <authorList>
            <person name="Guldener U."/>
        </authorList>
    </citation>
    <scope>NUCLEOTIDE SEQUENCE [LARGE SCALE GENOMIC DNA]</scope>
</reference>
<evidence type="ECO:0000256" key="1">
    <source>
        <dbReference type="ARBA" id="ARBA00000966"/>
    </source>
</evidence>
<evidence type="ECO:0000256" key="12">
    <source>
        <dbReference type="ARBA" id="ARBA00074271"/>
    </source>
</evidence>
<dbReference type="PROSITE" id="PS00659">
    <property type="entry name" value="GLYCOSYL_HYDROL_F5"/>
    <property type="match status" value="1"/>
</dbReference>
<evidence type="ECO:0000256" key="9">
    <source>
        <dbReference type="ARBA" id="ARBA00023295"/>
    </source>
</evidence>
<dbReference type="AlphaFoldDB" id="A0A1E1LX78"/>
<dbReference type="PANTHER" id="PTHR34142">
    <property type="entry name" value="ENDO-BETA-1,4-GLUCANASE A"/>
    <property type="match status" value="1"/>
</dbReference>
<keyword evidence="8" id="KW-0873">Pyrrolidone carboxylic acid</keyword>
<dbReference type="Proteomes" id="UP000177625">
    <property type="component" value="Unassembled WGS sequence"/>
</dbReference>
<organism evidence="15 16">
    <name type="scientific">Rhynchosporium secalis</name>
    <name type="common">Barley scald fungus</name>
    <dbReference type="NCBI Taxonomy" id="38038"/>
    <lineage>
        <taxon>Eukaryota</taxon>
        <taxon>Fungi</taxon>
        <taxon>Dikarya</taxon>
        <taxon>Ascomycota</taxon>
        <taxon>Pezizomycotina</taxon>
        <taxon>Leotiomycetes</taxon>
        <taxon>Helotiales</taxon>
        <taxon>Ploettnerulaceae</taxon>
        <taxon>Rhynchosporium</taxon>
    </lineage>
</organism>
<evidence type="ECO:0000313" key="15">
    <source>
        <dbReference type="EMBL" id="CZT41473.1"/>
    </source>
</evidence>
<gene>
    <name evidence="15" type="ORF">RSE6_01215</name>
</gene>
<evidence type="ECO:0000256" key="2">
    <source>
        <dbReference type="ARBA" id="ARBA00005641"/>
    </source>
</evidence>
<keyword evidence="4" id="KW-0732">Signal</keyword>
<evidence type="ECO:0000256" key="6">
    <source>
        <dbReference type="ARBA" id="ARBA00023001"/>
    </source>
</evidence>
<keyword evidence="16" id="KW-1185">Reference proteome</keyword>
<comment type="function">
    <text evidence="11">Endoglucanase (EG) that cleaves the internal beta-1,4-glucosidic bonds in cellulose. The degradation of cellulose involves an interplay between different cellulolytic enzymes. Hydrolysis starts with EGs, which cut internal glycosidic linkages to reduce the polymerization degree of the substrate and creates new chain ends for exocellobiohydrolases (CBHs). The CBH release the disaccharide cellobiose from the non-reducing end of the cellulose polymer chain. Finally, beta-1,4-glucosidases hydrolyze the cellobiose and other short cello-oligosaccharides into glucose units.</text>
</comment>
<evidence type="ECO:0000256" key="3">
    <source>
        <dbReference type="ARBA" id="ARBA00012601"/>
    </source>
</evidence>
<dbReference type="InterPro" id="IPR018087">
    <property type="entry name" value="Glyco_hydro_5_CS"/>
</dbReference>
<accession>A0A1E1LX78</accession>
<dbReference type="EMBL" id="FJVC01000036">
    <property type="protein sequence ID" value="CZT41473.1"/>
    <property type="molecule type" value="Genomic_DNA"/>
</dbReference>
<dbReference type="Gene3D" id="3.20.20.80">
    <property type="entry name" value="Glycosidases"/>
    <property type="match status" value="1"/>
</dbReference>
<evidence type="ECO:0000256" key="11">
    <source>
        <dbReference type="ARBA" id="ARBA00059691"/>
    </source>
</evidence>
<sequence>MKFSSISSVAFASVVAGQAQYAGVNLAGFDFGCHTDGTQTLSEVVIPILGQGGPDGVGQMKHFIKEDGMNIFRLPVGWQYLVAGNLGGTLNSANLAKYDLLVQGCLGTGATCIIDVHNYARWNGGIIGQGGPADAQFVSLWTQLATKYKSNSKLIFGLMNEPHDVNITAWAGTVQKVVTAVRTAGATSQKLLLPGNEYTSAKTFISNGSGAALSKVKNLDGSTTGLIFDVHKYLDSDNSGTHAECVTDNVSDAFQPLATWLKTNKRQALLTESGGGNVASCVNFFCKQIAFINANSDVYLGYVGWSAGSFDSSYVLTMSPAWNGTSFQDTLLVKSCLKR</sequence>
<dbReference type="InterPro" id="IPR017853">
    <property type="entry name" value="GH"/>
</dbReference>
<dbReference type="SUPFAM" id="SSF51445">
    <property type="entry name" value="(Trans)glycosidases"/>
    <property type="match status" value="1"/>
</dbReference>
<keyword evidence="9 13" id="KW-0326">Glycosidase</keyword>
<dbReference type="GO" id="GO:0030245">
    <property type="term" value="P:cellulose catabolic process"/>
    <property type="evidence" value="ECO:0007669"/>
    <property type="project" value="UniProtKB-KW"/>
</dbReference>
<dbReference type="SMR" id="A0A1E1LX78"/>
<dbReference type="GO" id="GO:0008810">
    <property type="term" value="F:cellulase activity"/>
    <property type="evidence" value="ECO:0007669"/>
    <property type="project" value="UniProtKB-EC"/>
</dbReference>
<evidence type="ECO:0000256" key="5">
    <source>
        <dbReference type="ARBA" id="ARBA00022801"/>
    </source>
</evidence>
<comment type="similarity">
    <text evidence="2 13">Belongs to the glycosyl hydrolase 5 (cellulase A) family.</text>
</comment>
<protein>
    <recommendedName>
        <fullName evidence="12">Endoglucanase EG-II</fullName>
        <ecNumber evidence="3">3.2.1.4</ecNumber>
    </recommendedName>
</protein>
<evidence type="ECO:0000256" key="4">
    <source>
        <dbReference type="ARBA" id="ARBA00022729"/>
    </source>
</evidence>